<protein>
    <submittedName>
        <fullName evidence="2">Sperm head and tail associated protein-like</fullName>
    </submittedName>
</protein>
<name>A0A8B7VNR4_CASCN</name>
<evidence type="ECO:0000313" key="2">
    <source>
        <dbReference type="RefSeq" id="XP_020033222.1"/>
    </source>
</evidence>
<dbReference type="AlphaFoldDB" id="A0A8B7VNR4"/>
<organism evidence="2">
    <name type="scientific">Castor canadensis</name>
    <name type="common">American beaver</name>
    <dbReference type="NCBI Taxonomy" id="51338"/>
    <lineage>
        <taxon>Eukaryota</taxon>
        <taxon>Metazoa</taxon>
        <taxon>Chordata</taxon>
        <taxon>Craniata</taxon>
        <taxon>Vertebrata</taxon>
        <taxon>Euteleostomi</taxon>
        <taxon>Mammalia</taxon>
        <taxon>Eutheria</taxon>
        <taxon>Euarchontoglires</taxon>
        <taxon>Glires</taxon>
        <taxon>Rodentia</taxon>
        <taxon>Castorimorpha</taxon>
        <taxon>Castoridae</taxon>
        <taxon>Castor</taxon>
    </lineage>
</organism>
<keyword evidence="1" id="KW-1185">Reference proteome</keyword>
<reference evidence="2" key="1">
    <citation type="submission" date="2025-08" db="UniProtKB">
        <authorList>
            <consortium name="RefSeq"/>
        </authorList>
    </citation>
    <scope>IDENTIFICATION</scope>
    <source>
        <tissue evidence="2">Leukocyte</tissue>
    </source>
</reference>
<dbReference type="RefSeq" id="XP_020033222.1">
    <property type="nucleotide sequence ID" value="XM_020177633.1"/>
</dbReference>
<sequence>MTSSPSFLLELSAPASSPLEKCHSDLPLPPGGKEFSPVLTLKLPLSNTKGFSDHSAHAAGPSPNAGKRCNDPPHPKRCNGSSHPKNPFSCHTGASPLPPRRIPLPPPPSSPPPRGRCSLEPFSPLLGRLYCHDTSLSGSSPPSPCFDPCSHLGSPTLPQRSPYCSWVSSPRPQRPCPQNPCFDQHTYLCYCSPVISPPLPHRLPGTSPVTSPQLIHVPLETVPVVSPPLTQEAKGTCAVISPPLTHRLPVTGVTVSPPLACHPVETRPIISTTVSHRVLETGSMVSPLFPHWSSGRSYNDPPLSAASTPTGSLYHGPLKPPDSCEPKPQLDLPLGKNCYGASLSSQAGMPGFPSSPQEGSFHYSHLSSEAHLSAPGNPYCAILIPPESTGSPTSSQSQAPRKPCFESFLSWESDGSSYVFLTPGTRISVPPCPPEPSLPHYPYSAFYFPSSLGNQFIAPPQSPSRRSYNEPPLPNPVPLQAKSPKFSESRQPRTPHRCLSLDNTPQHTPLGQTKPPKASTSPLTPSRPSGLSGSSCTEPCITTPSNSGPKEHPPGNAVLHPVVPGLIKTVAPSSLPDCLPCEPVLPSNFAKSSLHRPSMMSPCNTHMYSMVPPPSHPYPLSGSLSHSTGPPQCLNHPLVPPCGTYNAPRGPPLLHRKPVVPPCSTHIYSFIPLRTPFDPQCLPIVPRTWPCPDSIPCGLHTCSVAAQRPLKEPCQVSYSCPMPSSKNSTCSTKTSCSSTVTSVTSACQSSESLSKNQSIRLSRSRSHSKSPHKSRSRSSSPHRGKIHIQGVSLKGQNCSTHHDRSRKKSKSPNSGKNQCRSKSPYHSKSHGQSKSPCSNKKCGPEQKF</sequence>
<dbReference type="KEGG" id="ccan:109695242"/>
<evidence type="ECO:0000313" key="1">
    <source>
        <dbReference type="Proteomes" id="UP001732720"/>
    </source>
</evidence>
<dbReference type="GeneID" id="109695242"/>
<dbReference type="Proteomes" id="UP001732720">
    <property type="component" value="Chromosome 7"/>
</dbReference>
<dbReference type="OrthoDB" id="9808458at2759"/>
<accession>A0A8B7VNR4</accession>
<proteinExistence type="predicted"/>
<gene>
    <name evidence="2" type="primary">LOC109695242</name>
</gene>